<name>A0ABR8BHQ0_9NOSO</name>
<accession>A0ABR8BHQ0</accession>
<keyword evidence="2" id="KW-1185">Reference proteome</keyword>
<organism evidence="1 2">
    <name type="scientific">Nostoc parmelioides FACHB-3921</name>
    <dbReference type="NCBI Taxonomy" id="2692909"/>
    <lineage>
        <taxon>Bacteria</taxon>
        <taxon>Bacillati</taxon>
        <taxon>Cyanobacteriota</taxon>
        <taxon>Cyanophyceae</taxon>
        <taxon>Nostocales</taxon>
        <taxon>Nostocaceae</taxon>
        <taxon>Nostoc</taxon>
    </lineage>
</organism>
<evidence type="ECO:0000313" key="2">
    <source>
        <dbReference type="Proteomes" id="UP000621307"/>
    </source>
</evidence>
<dbReference type="RefSeq" id="WP_190568894.1">
    <property type="nucleotide sequence ID" value="NZ_JACJQL010000030.1"/>
</dbReference>
<sequence length="219" mass="23814">MTNFLGSPRLFKGAIVGFDLPNPITKVIPFQYNPETLTRSLEPQMQGNDQSGSTVGLRLNGAAAESISIEIEMDATDQLEKGKDIAVNMGIYPQLSALEMLVYPASSMVIANTIVLAVGTIEIIPPPPKLTLFIWGQRRILPVNITSFSITEEAHDTNLNPIRAKVSLGMRVLTYSDLPITHPGYHLYLAHQVVKETMATLGTGTSLNNLLGTNIKLLS</sequence>
<dbReference type="Proteomes" id="UP000621307">
    <property type="component" value="Unassembled WGS sequence"/>
</dbReference>
<gene>
    <name evidence="1" type="ORF">H6G14_18985</name>
</gene>
<evidence type="ECO:0000313" key="1">
    <source>
        <dbReference type="EMBL" id="MBD2253366.1"/>
    </source>
</evidence>
<reference evidence="1 2" key="1">
    <citation type="journal article" date="2020" name="ISME J.">
        <title>Comparative genomics reveals insights into cyanobacterial evolution and habitat adaptation.</title>
        <authorList>
            <person name="Chen M.Y."/>
            <person name="Teng W.K."/>
            <person name="Zhao L."/>
            <person name="Hu C.X."/>
            <person name="Zhou Y.K."/>
            <person name="Han B.P."/>
            <person name="Song L.R."/>
            <person name="Shu W.S."/>
        </authorList>
    </citation>
    <scope>NUCLEOTIDE SEQUENCE [LARGE SCALE GENOMIC DNA]</scope>
    <source>
        <strain evidence="1 2">FACHB-3921</strain>
    </source>
</reference>
<protein>
    <submittedName>
        <fullName evidence="1">Uncharacterized protein</fullName>
    </submittedName>
</protein>
<comment type="caution">
    <text evidence="1">The sequence shown here is derived from an EMBL/GenBank/DDBJ whole genome shotgun (WGS) entry which is preliminary data.</text>
</comment>
<proteinExistence type="predicted"/>
<dbReference type="EMBL" id="JACJQL010000030">
    <property type="protein sequence ID" value="MBD2253366.1"/>
    <property type="molecule type" value="Genomic_DNA"/>
</dbReference>